<proteinExistence type="inferred from homology"/>
<dbReference type="GO" id="GO:0022857">
    <property type="term" value="F:transmembrane transporter activity"/>
    <property type="evidence" value="ECO:0007669"/>
    <property type="project" value="InterPro"/>
</dbReference>
<dbReference type="InterPro" id="IPR044770">
    <property type="entry name" value="MFS_spinster-like"/>
</dbReference>
<gene>
    <name evidence="9" type="primary">Cni-spin-3</name>
    <name evidence="9" type="synonym">Cnig_chr_X.g25630</name>
    <name evidence="9" type="ORF">B9Z55_025630</name>
</gene>
<dbReference type="InterPro" id="IPR036259">
    <property type="entry name" value="MFS_trans_sf"/>
</dbReference>
<evidence type="ECO:0000256" key="7">
    <source>
        <dbReference type="SAM" id="Phobius"/>
    </source>
</evidence>
<keyword evidence="10" id="KW-1185">Reference proteome</keyword>
<feature type="transmembrane region" description="Helical" evidence="7">
    <location>
        <begin position="379"/>
        <end position="399"/>
    </location>
</feature>
<protein>
    <recommendedName>
        <fullName evidence="8">Major facilitator superfamily (MFS) profile domain-containing protein</fullName>
    </recommendedName>
</protein>
<dbReference type="SUPFAM" id="SSF103473">
    <property type="entry name" value="MFS general substrate transporter"/>
    <property type="match status" value="1"/>
</dbReference>
<keyword evidence="3 7" id="KW-0812">Transmembrane</keyword>
<feature type="transmembrane region" description="Helical" evidence="7">
    <location>
        <begin position="419"/>
        <end position="443"/>
    </location>
</feature>
<dbReference type="PROSITE" id="PS50850">
    <property type="entry name" value="MFS"/>
    <property type="match status" value="1"/>
</dbReference>
<keyword evidence="2" id="KW-0813">Transport</keyword>
<feature type="transmembrane region" description="Helical" evidence="7">
    <location>
        <begin position="75"/>
        <end position="95"/>
    </location>
</feature>
<dbReference type="Pfam" id="PF07690">
    <property type="entry name" value="MFS_1"/>
    <property type="match status" value="1"/>
</dbReference>
<comment type="similarity">
    <text evidence="6">Belongs to the major facilitator superfamily. Spinster (TC 2.A.1.49) family.</text>
</comment>
<feature type="transmembrane region" description="Helical" evidence="7">
    <location>
        <begin position="167"/>
        <end position="188"/>
    </location>
</feature>
<name>A0A2G5SZP0_9PELO</name>
<reference evidence="10" key="1">
    <citation type="submission" date="2017-10" db="EMBL/GenBank/DDBJ databases">
        <title>Rapid genome shrinkage in a self-fertile nematode reveals novel sperm competition proteins.</title>
        <authorList>
            <person name="Yin D."/>
            <person name="Schwarz E.M."/>
            <person name="Thomas C.G."/>
            <person name="Felde R.L."/>
            <person name="Korf I.F."/>
            <person name="Cutter A.D."/>
            <person name="Schartner C.M."/>
            <person name="Ralston E.J."/>
            <person name="Meyer B.J."/>
            <person name="Haag E.S."/>
        </authorList>
    </citation>
    <scope>NUCLEOTIDE SEQUENCE [LARGE SCALE GENOMIC DNA]</scope>
    <source>
        <strain evidence="10">JU1422</strain>
    </source>
</reference>
<dbReference type="AlphaFoldDB" id="A0A2G5SZP0"/>
<sequence>MVNETRDYISIVVLFCVNLVNNIDRFTIAGVLPEVQSYYDINDSMGGMIQTVFLISFMIASPICGYLGDRFNRKYIMMVGMVIWLICVCGSTFIPGNLFPLFLVLRSLVGIGEASYVNICPTMISDMFTTDKRTRVYMLFYLAVPVGSGLGYIISSNVASLTGYWQWGVRVTGIGGVIALLALLFLVYEPERGAADKVEGKESVRRTTSYIKDLRILLRCPTYVVTTMGYTCLIFVSGTLTWWMPTIIEYSAAWTRGYASIKQLPSSFKNQTGIIFGLLTTAGGIIGVLLGNIIAQCFLYGWLGPWSKTKRGHLIAAGFGAMIATPCLLALFTLGHKSEILTWVLVGISCTGLCFNWSLNVEVFNQVVAPERRSTAFSYVTLVSHLFGDASGPYIIGAISDSIKSGHVDSPEWDYKSLAYASLLAPFMMAASTLLYLLAAILFKRDAANLERQMTSHIRNDDKKAAYSLDIWSDDCLDNVSKF</sequence>
<dbReference type="InterPro" id="IPR020846">
    <property type="entry name" value="MFS_dom"/>
</dbReference>
<evidence type="ECO:0000313" key="10">
    <source>
        <dbReference type="Proteomes" id="UP000230233"/>
    </source>
</evidence>
<evidence type="ECO:0000256" key="5">
    <source>
        <dbReference type="ARBA" id="ARBA00023136"/>
    </source>
</evidence>
<dbReference type="PANTHER" id="PTHR23505">
    <property type="entry name" value="SPINSTER"/>
    <property type="match status" value="1"/>
</dbReference>
<dbReference type="OrthoDB" id="6770063at2759"/>
<feature type="transmembrane region" description="Helical" evidence="7">
    <location>
        <begin position="314"/>
        <end position="334"/>
    </location>
</feature>
<comment type="caution">
    <text evidence="9">The sequence shown here is derived from an EMBL/GenBank/DDBJ whole genome shotgun (WGS) entry which is preliminary data.</text>
</comment>
<dbReference type="EMBL" id="PDUG01000006">
    <property type="protein sequence ID" value="PIC20423.1"/>
    <property type="molecule type" value="Genomic_DNA"/>
</dbReference>
<evidence type="ECO:0000256" key="1">
    <source>
        <dbReference type="ARBA" id="ARBA00004141"/>
    </source>
</evidence>
<dbReference type="CDD" id="cd17328">
    <property type="entry name" value="MFS_spinster_like"/>
    <property type="match status" value="1"/>
</dbReference>
<feature type="transmembrane region" description="Helical" evidence="7">
    <location>
        <begin position="340"/>
        <end position="359"/>
    </location>
</feature>
<dbReference type="InterPro" id="IPR011701">
    <property type="entry name" value="MFS"/>
</dbReference>
<dbReference type="Gene3D" id="1.20.1250.20">
    <property type="entry name" value="MFS general substrate transporter like domains"/>
    <property type="match status" value="1"/>
</dbReference>
<evidence type="ECO:0000256" key="4">
    <source>
        <dbReference type="ARBA" id="ARBA00022989"/>
    </source>
</evidence>
<organism evidence="9 10">
    <name type="scientific">Caenorhabditis nigoni</name>
    <dbReference type="NCBI Taxonomy" id="1611254"/>
    <lineage>
        <taxon>Eukaryota</taxon>
        <taxon>Metazoa</taxon>
        <taxon>Ecdysozoa</taxon>
        <taxon>Nematoda</taxon>
        <taxon>Chromadorea</taxon>
        <taxon>Rhabditida</taxon>
        <taxon>Rhabditina</taxon>
        <taxon>Rhabditomorpha</taxon>
        <taxon>Rhabditoidea</taxon>
        <taxon>Rhabditidae</taxon>
        <taxon>Peloderinae</taxon>
        <taxon>Caenorhabditis</taxon>
    </lineage>
</organism>
<evidence type="ECO:0000259" key="8">
    <source>
        <dbReference type="PROSITE" id="PS50850"/>
    </source>
</evidence>
<accession>A0A2G5SZP0</accession>
<evidence type="ECO:0000313" key="9">
    <source>
        <dbReference type="EMBL" id="PIC20423.1"/>
    </source>
</evidence>
<keyword evidence="4 7" id="KW-1133">Transmembrane helix</keyword>
<feature type="transmembrane region" description="Helical" evidence="7">
    <location>
        <begin position="274"/>
        <end position="302"/>
    </location>
</feature>
<feature type="transmembrane region" description="Helical" evidence="7">
    <location>
        <begin position="101"/>
        <end position="124"/>
    </location>
</feature>
<dbReference type="STRING" id="1611254.A0A2G5SZP0"/>
<feature type="domain" description="Major facilitator superfamily (MFS) profile" evidence="8">
    <location>
        <begin position="10"/>
        <end position="448"/>
    </location>
</feature>
<feature type="transmembrane region" description="Helical" evidence="7">
    <location>
        <begin position="136"/>
        <end position="155"/>
    </location>
</feature>
<evidence type="ECO:0000256" key="3">
    <source>
        <dbReference type="ARBA" id="ARBA00022692"/>
    </source>
</evidence>
<dbReference type="PANTHER" id="PTHR23505:SF1">
    <property type="entry name" value="MAJOR FACILITATOR SUPERFAMILY (MFS) PROFILE DOMAIN-CONTAINING PROTEIN"/>
    <property type="match status" value="1"/>
</dbReference>
<evidence type="ECO:0000256" key="6">
    <source>
        <dbReference type="ARBA" id="ARBA00024338"/>
    </source>
</evidence>
<evidence type="ECO:0000256" key="2">
    <source>
        <dbReference type="ARBA" id="ARBA00022448"/>
    </source>
</evidence>
<feature type="transmembrane region" description="Helical" evidence="7">
    <location>
        <begin position="47"/>
        <end position="68"/>
    </location>
</feature>
<dbReference type="Proteomes" id="UP000230233">
    <property type="component" value="Chromosome X"/>
</dbReference>
<keyword evidence="5 7" id="KW-0472">Membrane</keyword>
<feature type="transmembrane region" description="Helical" evidence="7">
    <location>
        <begin position="222"/>
        <end position="244"/>
    </location>
</feature>
<comment type="subcellular location">
    <subcellularLocation>
        <location evidence="1">Membrane</location>
        <topology evidence="1">Multi-pass membrane protein</topology>
    </subcellularLocation>
</comment>
<dbReference type="GO" id="GO:0016020">
    <property type="term" value="C:membrane"/>
    <property type="evidence" value="ECO:0007669"/>
    <property type="project" value="UniProtKB-SubCell"/>
</dbReference>